<dbReference type="OrthoDB" id="119951at2"/>
<dbReference type="AlphaFoldDB" id="A0A2N5Y5J1"/>
<dbReference type="PANTHER" id="PTHR43283:SF7">
    <property type="entry name" value="BETA-LACTAMASE-RELATED DOMAIN-CONTAINING PROTEIN"/>
    <property type="match status" value="1"/>
</dbReference>
<evidence type="ECO:0000313" key="2">
    <source>
        <dbReference type="EMBL" id="PLW83666.1"/>
    </source>
</evidence>
<feature type="domain" description="Beta-lactamase-related" evidence="1">
    <location>
        <begin position="143"/>
        <end position="426"/>
    </location>
</feature>
<dbReference type="Gene3D" id="3.40.710.10">
    <property type="entry name" value="DD-peptidase/beta-lactamase superfamily"/>
    <property type="match status" value="1"/>
</dbReference>
<sequence length="456" mass="49082">MKKLLITTMALLGSALIAIAFVGPAYIASAPGVASGMGAKLLCSARYVSGFSEQQALDDLVQYSPLLEYLEIQYDTANMTVTTSLFGISSATAVYLPGVGCSNNYPGFDQRNALQTRELPALGHDWPLGNRVATVDAEVQALAEQLRDEDNAAGLNTRALLVVRNGRIVAEAYARNAGPETPLLGWSMAKSLTSVMIGNLQLRGLVNVDEPTGFAEWAGDGRAAIKITDLLTMTDGLDFSEEYNPGDDATAMLFTEPSASDYVLGKKPIHTGGSHFNYSSGTANLLSRLYFERTGGTAQNNYDEFITHIASPLGFQHSILETDASGVFVGSSYLYASARDWARLGQMMLNGGVLNGQRIVSADWVARSTRPNTSQNGPAYGYQWWLNRGGEQLRWADLPADAYAAQGNREQSVMVIPSAGLVIVRLGWTSGIYPVNERFAKILWAAGASKAQPEPR</sequence>
<dbReference type="InterPro" id="IPR050789">
    <property type="entry name" value="Diverse_Enzym_Activities"/>
</dbReference>
<dbReference type="SUPFAM" id="SSF56601">
    <property type="entry name" value="beta-lactamase/transpeptidase-like"/>
    <property type="match status" value="1"/>
</dbReference>
<accession>A0A2N5Y5J1</accession>
<name>A0A2N5Y5J1_9GAMM</name>
<gene>
    <name evidence="2" type="ORF">CWI75_04765</name>
</gene>
<dbReference type="GO" id="GO:0016787">
    <property type="term" value="F:hydrolase activity"/>
    <property type="evidence" value="ECO:0007669"/>
    <property type="project" value="UniProtKB-KW"/>
</dbReference>
<dbReference type="InterPro" id="IPR012338">
    <property type="entry name" value="Beta-lactam/transpept-like"/>
</dbReference>
<proteinExistence type="predicted"/>
<dbReference type="Pfam" id="PF00144">
    <property type="entry name" value="Beta-lactamase"/>
    <property type="match status" value="1"/>
</dbReference>
<keyword evidence="3" id="KW-1185">Reference proteome</keyword>
<dbReference type="Proteomes" id="UP000234845">
    <property type="component" value="Unassembled WGS sequence"/>
</dbReference>
<protein>
    <submittedName>
        <fullName evidence="2">Serine hydrolase</fullName>
    </submittedName>
</protein>
<dbReference type="EMBL" id="PKLZ01000002">
    <property type="protein sequence ID" value="PLW83666.1"/>
    <property type="molecule type" value="Genomic_DNA"/>
</dbReference>
<keyword evidence="2" id="KW-0378">Hydrolase</keyword>
<comment type="caution">
    <text evidence="2">The sequence shown here is derived from an EMBL/GenBank/DDBJ whole genome shotgun (WGS) entry which is preliminary data.</text>
</comment>
<evidence type="ECO:0000259" key="1">
    <source>
        <dbReference type="Pfam" id="PF00144"/>
    </source>
</evidence>
<evidence type="ECO:0000313" key="3">
    <source>
        <dbReference type="Proteomes" id="UP000234845"/>
    </source>
</evidence>
<organism evidence="2 3">
    <name type="scientific">Kineobactrum sediminis</name>
    <dbReference type="NCBI Taxonomy" id="1905677"/>
    <lineage>
        <taxon>Bacteria</taxon>
        <taxon>Pseudomonadati</taxon>
        <taxon>Pseudomonadota</taxon>
        <taxon>Gammaproteobacteria</taxon>
        <taxon>Cellvibrionales</taxon>
        <taxon>Halieaceae</taxon>
        <taxon>Kineobactrum</taxon>
    </lineage>
</organism>
<dbReference type="InterPro" id="IPR001466">
    <property type="entry name" value="Beta-lactam-related"/>
</dbReference>
<reference evidence="3" key="1">
    <citation type="submission" date="2017-11" db="EMBL/GenBank/DDBJ databases">
        <title>The draft genome sequence of Chromatocurvus sp. F02.</title>
        <authorList>
            <person name="Du Z.-J."/>
            <person name="Chang Y.-Q."/>
        </authorList>
    </citation>
    <scope>NUCLEOTIDE SEQUENCE [LARGE SCALE GENOMIC DNA]</scope>
    <source>
        <strain evidence="3">F02</strain>
    </source>
</reference>
<dbReference type="RefSeq" id="WP_101520347.1">
    <property type="nucleotide sequence ID" value="NZ_PKLZ01000002.1"/>
</dbReference>
<dbReference type="PANTHER" id="PTHR43283">
    <property type="entry name" value="BETA-LACTAMASE-RELATED"/>
    <property type="match status" value="1"/>
</dbReference>